<evidence type="ECO:0000256" key="3">
    <source>
        <dbReference type="ARBA" id="ARBA00022692"/>
    </source>
</evidence>
<accession>A0A223FZ28</accession>
<feature type="compositionally biased region" description="Basic and acidic residues" evidence="7">
    <location>
        <begin position="30"/>
        <end position="43"/>
    </location>
</feature>
<evidence type="ECO:0000256" key="6">
    <source>
        <dbReference type="ARBA" id="ARBA00023136"/>
    </source>
</evidence>
<dbReference type="GO" id="GO:0001836">
    <property type="term" value="P:release of cytochrome c from mitochondria"/>
    <property type="evidence" value="ECO:0007669"/>
    <property type="project" value="TreeGrafter"/>
</dbReference>
<dbReference type="PANTHER" id="PTHR11256">
    <property type="entry name" value="BCL-2 RELATED"/>
    <property type="match status" value="1"/>
</dbReference>
<gene>
    <name evidence="9" type="primary">Bcl2</name>
</gene>
<keyword evidence="6" id="KW-0472">Membrane</keyword>
<protein>
    <submittedName>
        <fullName evidence="9">Bcl2-like protein</fullName>
    </submittedName>
</protein>
<evidence type="ECO:0000259" key="8">
    <source>
        <dbReference type="SMART" id="SM00337"/>
    </source>
</evidence>
<dbReference type="InterPro" id="IPR036834">
    <property type="entry name" value="Bcl-2-like_sf"/>
</dbReference>
<keyword evidence="5" id="KW-1133">Transmembrane helix</keyword>
<dbReference type="EMBL" id="MF401958">
    <property type="protein sequence ID" value="AST14854.1"/>
    <property type="molecule type" value="mRNA"/>
</dbReference>
<comment type="similarity">
    <text evidence="2">Belongs to the Bcl-2 family.</text>
</comment>
<organism evidence="9">
    <name type="scientific">Macrobrachium olfersii</name>
    <name type="common">Bristled river shrimp</name>
    <name type="synonym">Palaemon olfersii</name>
    <dbReference type="NCBI Taxonomy" id="249258"/>
    <lineage>
        <taxon>Eukaryota</taxon>
        <taxon>Metazoa</taxon>
        <taxon>Ecdysozoa</taxon>
        <taxon>Arthropoda</taxon>
        <taxon>Crustacea</taxon>
        <taxon>Multicrustacea</taxon>
        <taxon>Malacostraca</taxon>
        <taxon>Eumalacostraca</taxon>
        <taxon>Eucarida</taxon>
        <taxon>Decapoda</taxon>
        <taxon>Pleocyemata</taxon>
        <taxon>Caridea</taxon>
        <taxon>Palaemonoidea</taxon>
        <taxon>Palaemonidae</taxon>
        <taxon>Macrobrachium</taxon>
    </lineage>
</organism>
<dbReference type="CDD" id="cd06845">
    <property type="entry name" value="Bcl-2_like"/>
    <property type="match status" value="1"/>
</dbReference>
<feature type="region of interest" description="Disordered" evidence="7">
    <location>
        <begin position="1"/>
        <end position="131"/>
    </location>
</feature>
<proteinExistence type="evidence at transcript level"/>
<name>A0A223FZ28_MACOL</name>
<sequence>MAPVTDKIVPKRTNDDESDEGFVSPSVDRVGLRNHKDTIRQSESESGNSSSDNDSQAGSSSSTTTSSESSQALQNSDEEMEENTAAATGTTHSDNKNSKDEEAAHAKGTTNSDSQTAVTPSAPPAAVVAKDPAAESKAESLAKFVVYTLLEKHNGDSSDKVERTLLRCVKMMMQKHEILFKGMMKRVQVTRETGYISFVTVANTLFEEDKMVITWSRIVALYAFGGQLALYCKEKGMEDFACTVADFMGKYAKEVLTPFVTNIGGWSKICDEFPEETDLENRVRRVLSWTAVGLGVAATVSYLTSR</sequence>
<feature type="compositionally biased region" description="Low complexity" evidence="7">
    <location>
        <begin position="117"/>
        <end position="131"/>
    </location>
</feature>
<keyword evidence="4" id="KW-0053">Apoptosis</keyword>
<dbReference type="SUPFAM" id="SSF56854">
    <property type="entry name" value="Bcl-2 inhibitors of programmed cell death"/>
    <property type="match status" value="1"/>
</dbReference>
<dbReference type="GO" id="GO:0051400">
    <property type="term" value="F:BH domain binding"/>
    <property type="evidence" value="ECO:0007669"/>
    <property type="project" value="TreeGrafter"/>
</dbReference>
<evidence type="ECO:0000256" key="1">
    <source>
        <dbReference type="ARBA" id="ARBA00004308"/>
    </source>
</evidence>
<dbReference type="InterPro" id="IPR026298">
    <property type="entry name" value="Bcl-2_fam"/>
</dbReference>
<evidence type="ECO:0000256" key="4">
    <source>
        <dbReference type="ARBA" id="ARBA00022703"/>
    </source>
</evidence>
<dbReference type="GO" id="GO:0012505">
    <property type="term" value="C:endomembrane system"/>
    <property type="evidence" value="ECO:0007669"/>
    <property type="project" value="UniProtKB-SubCell"/>
</dbReference>
<dbReference type="PROSITE" id="PS50062">
    <property type="entry name" value="BCL2_FAMILY"/>
    <property type="match status" value="1"/>
</dbReference>
<dbReference type="GO" id="GO:0005741">
    <property type="term" value="C:mitochondrial outer membrane"/>
    <property type="evidence" value="ECO:0007669"/>
    <property type="project" value="TreeGrafter"/>
</dbReference>
<comment type="subcellular location">
    <subcellularLocation>
        <location evidence="1">Endomembrane system</location>
    </subcellularLocation>
</comment>
<reference evidence="9" key="1">
    <citation type="journal article" date="2017" name="Aquat. Toxicol.">
        <title>Effect of UVB radiation exposure in the expression of genes and proteins related to apoptosis in freshwater prawn embryos.</title>
        <authorList>
            <person name="Schramm H."/>
            <person name="Jaramillo M.L."/>
            <person name="Quadros T."/>
            <person name="Zeni E.C."/>
            <person name="Muller Y.M.R."/>
            <person name="Ammar D."/>
            <person name="Nazari E.M."/>
        </authorList>
    </citation>
    <scope>NUCLEOTIDE SEQUENCE</scope>
</reference>
<dbReference type="InterPro" id="IPR046371">
    <property type="entry name" value="Bcl-2_BH1-3"/>
</dbReference>
<keyword evidence="3" id="KW-0812">Transmembrane</keyword>
<dbReference type="GO" id="GO:0042981">
    <property type="term" value="P:regulation of apoptotic process"/>
    <property type="evidence" value="ECO:0007669"/>
    <property type="project" value="InterPro"/>
</dbReference>
<feature type="compositionally biased region" description="Basic and acidic residues" evidence="7">
    <location>
        <begin position="93"/>
        <end position="105"/>
    </location>
</feature>
<dbReference type="SMART" id="SM00337">
    <property type="entry name" value="BCL"/>
    <property type="match status" value="1"/>
</dbReference>
<dbReference type="AlphaFoldDB" id="A0A223FZ28"/>
<dbReference type="Pfam" id="PF00452">
    <property type="entry name" value="Bcl-2"/>
    <property type="match status" value="1"/>
</dbReference>
<evidence type="ECO:0000313" key="9">
    <source>
        <dbReference type="EMBL" id="AST14854.1"/>
    </source>
</evidence>
<dbReference type="GO" id="GO:0097192">
    <property type="term" value="P:extrinsic apoptotic signaling pathway in absence of ligand"/>
    <property type="evidence" value="ECO:0007669"/>
    <property type="project" value="TreeGrafter"/>
</dbReference>
<dbReference type="PANTHER" id="PTHR11256:SF47">
    <property type="entry name" value="BCL-2-LIKE PROTEIN 10"/>
    <property type="match status" value="1"/>
</dbReference>
<evidence type="ECO:0000256" key="7">
    <source>
        <dbReference type="SAM" id="MobiDB-lite"/>
    </source>
</evidence>
<dbReference type="InterPro" id="IPR002475">
    <property type="entry name" value="Bcl2-like"/>
</dbReference>
<dbReference type="GO" id="GO:0008630">
    <property type="term" value="P:intrinsic apoptotic signaling pathway in response to DNA damage"/>
    <property type="evidence" value="ECO:0007669"/>
    <property type="project" value="TreeGrafter"/>
</dbReference>
<feature type="domain" description="Bcl-2 Bcl-2 homology region 1-3" evidence="8">
    <location>
        <begin position="165"/>
        <end position="266"/>
    </location>
</feature>
<dbReference type="Gene3D" id="1.10.437.10">
    <property type="entry name" value="Blc2-like"/>
    <property type="match status" value="1"/>
</dbReference>
<feature type="compositionally biased region" description="Low complexity" evidence="7">
    <location>
        <begin position="44"/>
        <end position="72"/>
    </location>
</feature>
<evidence type="ECO:0000256" key="2">
    <source>
        <dbReference type="ARBA" id="ARBA00009458"/>
    </source>
</evidence>
<evidence type="ECO:0000256" key="5">
    <source>
        <dbReference type="ARBA" id="ARBA00022989"/>
    </source>
</evidence>